<name>A0A5B8A205_9BACT</name>
<keyword evidence="2" id="KW-1185">Reference proteome</keyword>
<protein>
    <submittedName>
        <fullName evidence="1">Uncharacterized protein</fullName>
    </submittedName>
</protein>
<dbReference type="AlphaFoldDB" id="A0A5B8A205"/>
<dbReference type="PROSITE" id="PS51257">
    <property type="entry name" value="PROKAR_LIPOPROTEIN"/>
    <property type="match status" value="1"/>
</dbReference>
<dbReference type="KEGG" id="hyj:FHG12_15090"/>
<dbReference type="Proteomes" id="UP000305398">
    <property type="component" value="Chromosome"/>
</dbReference>
<organism evidence="1 2">
    <name type="scientific">Hymenobacter jejuensis</name>
    <dbReference type="NCBI Taxonomy" id="2502781"/>
    <lineage>
        <taxon>Bacteria</taxon>
        <taxon>Pseudomonadati</taxon>
        <taxon>Bacteroidota</taxon>
        <taxon>Cytophagia</taxon>
        <taxon>Cytophagales</taxon>
        <taxon>Hymenobacteraceae</taxon>
        <taxon>Hymenobacter</taxon>
    </lineage>
</organism>
<evidence type="ECO:0000313" key="2">
    <source>
        <dbReference type="Proteomes" id="UP000305398"/>
    </source>
</evidence>
<dbReference type="OrthoDB" id="884845at2"/>
<sequence length="155" mass="17534">MKNALWLLCLGLLSVSCEHQPQVLHEKGILVLDNARNCTSYDYFIPCDINDTISLGKNVESVNSHTARHISAGQLQFALLNASWPSSADSFYVRGHQARRNYLSAVELTLKRVDDMSVDTIQRINPQRLAGTITINQFYPGYYRITHAKKIILLE</sequence>
<reference evidence="1 2" key="1">
    <citation type="submission" date="2019-06" db="EMBL/GenBank/DDBJ databases">
        <authorList>
            <person name="Srinivasan S."/>
        </authorList>
    </citation>
    <scope>NUCLEOTIDE SEQUENCE [LARGE SCALE GENOMIC DNA]</scope>
    <source>
        <strain evidence="1 2">17J68-5</strain>
    </source>
</reference>
<accession>A0A5B8A205</accession>
<evidence type="ECO:0000313" key="1">
    <source>
        <dbReference type="EMBL" id="QDA61338.1"/>
    </source>
</evidence>
<dbReference type="RefSeq" id="WP_139516512.1">
    <property type="nucleotide sequence ID" value="NZ_CP040896.1"/>
</dbReference>
<gene>
    <name evidence="1" type="ORF">FHG12_15090</name>
</gene>
<dbReference type="EMBL" id="CP040896">
    <property type="protein sequence ID" value="QDA61338.1"/>
    <property type="molecule type" value="Genomic_DNA"/>
</dbReference>
<proteinExistence type="predicted"/>